<accession>A0A0H5RAG9</accession>
<name>A0A0H5RAG9_9EUKA</name>
<dbReference type="EMBL" id="HACM01004997">
    <property type="protein sequence ID" value="CRZ05439.1"/>
    <property type="molecule type" value="Transcribed_RNA"/>
</dbReference>
<feature type="transmembrane region" description="Helical" evidence="1">
    <location>
        <begin position="148"/>
        <end position="170"/>
    </location>
</feature>
<sequence length="631" mass="70413">MEQALSAASIAKVEFGKVSDAVVPACRDLYPALAGTATTALVLFDIVKFEIMRDFQQMVSLFTTGMKFPASFKSFWASFSGVFSTCFSCWFSTNAAKVANTIFIVQTLVAIFVFVKFYRLKNRIQPNLSAGLETKSWNMVKEGDKKQIVILTTILTTLFLPVSRDVMQIITCDLRFVNGFSECYTGLHAFEIFLSVLCIIFFIIPTPIVFYHIIERNKPQPSLYDKEGLLREGGYTDANYRDDLKSNLSPFKGLYEPYERRWAYHKVVVMVMKLLIVLPMAIMVASNRVGSNLGSSGVSGLLLSQALATIAVLSVYAIWCWSTRPFLNSTDDVLDGVSRLTILIISLIGLLSSQTDAGSKIFGAFANILAGISSLAAAVMIISGIPKFRSAFKNFREQASFTQNGEEVLVFSKKLSLEKARKLRIWHEFWDVLFAQDAEYRLPSKKDVKGKYEPIQLDYKYGSSPPYLIPFAGTVAERHAENKTICAFESVQSYRSAILAAVNMRQDLSSGLFRDVALLVHSVCGLDVFWDGAVESNEKHSKATCECERETKPGSSQTHFGKAFCVPFPLCVVIRFDDTKEETIFSLSPIVTGVKRNEFESRAQLAQFVAQNMSPEVRRRRQVAPIAIAGH</sequence>
<feature type="transmembrane region" description="Helical" evidence="1">
    <location>
        <begin position="333"/>
        <end position="352"/>
    </location>
</feature>
<evidence type="ECO:0000256" key="1">
    <source>
        <dbReference type="SAM" id="Phobius"/>
    </source>
</evidence>
<dbReference type="AlphaFoldDB" id="A0A0H5RAG9"/>
<feature type="transmembrane region" description="Helical" evidence="1">
    <location>
        <begin position="298"/>
        <end position="321"/>
    </location>
</feature>
<keyword evidence="1" id="KW-1133">Transmembrane helix</keyword>
<keyword evidence="1" id="KW-0812">Transmembrane</keyword>
<reference evidence="2" key="1">
    <citation type="submission" date="2015-04" db="EMBL/GenBank/DDBJ databases">
        <title>The genome sequence of the plant pathogenic Rhizarian Plasmodiophora brassicae reveals insights in its biotrophic life cycle and the origin of chitin synthesis.</title>
        <authorList>
            <person name="Schwelm A."/>
            <person name="Fogelqvist J."/>
            <person name="Knaust A."/>
            <person name="Julke S."/>
            <person name="Lilja T."/>
            <person name="Dhandapani V."/>
            <person name="Bonilla-Rosso G."/>
            <person name="Karlsson M."/>
            <person name="Shevchenko A."/>
            <person name="Choi S.R."/>
            <person name="Kim H.G."/>
            <person name="Park J.Y."/>
            <person name="Lim Y.P."/>
            <person name="Ludwig-Muller J."/>
            <person name="Dixelius C."/>
        </authorList>
    </citation>
    <scope>NUCLEOTIDE SEQUENCE</scope>
    <source>
        <tissue evidence="2">Potato root galls</tissue>
    </source>
</reference>
<feature type="transmembrane region" description="Helical" evidence="1">
    <location>
        <begin position="190"/>
        <end position="214"/>
    </location>
</feature>
<protein>
    <submittedName>
        <fullName evidence="2">Uncharacterized protein</fullName>
    </submittedName>
</protein>
<feature type="transmembrane region" description="Helical" evidence="1">
    <location>
        <begin position="267"/>
        <end position="286"/>
    </location>
</feature>
<dbReference type="PANTHER" id="PTHR11319:SF35">
    <property type="entry name" value="OUTER MEMBRANE PROTEIN PMPC-RELATED"/>
    <property type="match status" value="1"/>
</dbReference>
<evidence type="ECO:0000313" key="2">
    <source>
        <dbReference type="EMBL" id="CRZ05439.1"/>
    </source>
</evidence>
<keyword evidence="1" id="KW-0472">Membrane</keyword>
<feature type="transmembrane region" description="Helical" evidence="1">
    <location>
        <begin position="99"/>
        <end position="118"/>
    </location>
</feature>
<organism evidence="2">
    <name type="scientific">Spongospora subterranea</name>
    <dbReference type="NCBI Taxonomy" id="70186"/>
    <lineage>
        <taxon>Eukaryota</taxon>
        <taxon>Sar</taxon>
        <taxon>Rhizaria</taxon>
        <taxon>Endomyxa</taxon>
        <taxon>Phytomyxea</taxon>
        <taxon>Plasmodiophorida</taxon>
        <taxon>Plasmodiophoridae</taxon>
        <taxon>Spongospora</taxon>
    </lineage>
</organism>
<proteinExistence type="predicted"/>
<feature type="transmembrane region" description="Helical" evidence="1">
    <location>
        <begin position="29"/>
        <end position="47"/>
    </location>
</feature>
<feature type="transmembrane region" description="Helical" evidence="1">
    <location>
        <begin position="75"/>
        <end position="93"/>
    </location>
</feature>
<feature type="transmembrane region" description="Helical" evidence="1">
    <location>
        <begin position="364"/>
        <end position="386"/>
    </location>
</feature>
<dbReference type="PANTHER" id="PTHR11319">
    <property type="entry name" value="G PROTEIN-COUPLED RECEPTOR-RELATED"/>
    <property type="match status" value="1"/>
</dbReference>